<organism evidence="1 2">
    <name type="scientific">Gigaspora margarita</name>
    <dbReference type="NCBI Taxonomy" id="4874"/>
    <lineage>
        <taxon>Eukaryota</taxon>
        <taxon>Fungi</taxon>
        <taxon>Fungi incertae sedis</taxon>
        <taxon>Mucoromycota</taxon>
        <taxon>Glomeromycotina</taxon>
        <taxon>Glomeromycetes</taxon>
        <taxon>Diversisporales</taxon>
        <taxon>Gigasporaceae</taxon>
        <taxon>Gigaspora</taxon>
    </lineage>
</organism>
<comment type="caution">
    <text evidence="1">The sequence shown here is derived from an EMBL/GenBank/DDBJ whole genome shotgun (WGS) entry which is preliminary data.</text>
</comment>
<keyword evidence="2" id="KW-1185">Reference proteome</keyword>
<protein>
    <submittedName>
        <fullName evidence="1">37137_t:CDS:1</fullName>
    </submittedName>
</protein>
<feature type="non-terminal residue" evidence="1">
    <location>
        <position position="1"/>
    </location>
</feature>
<evidence type="ECO:0000313" key="2">
    <source>
        <dbReference type="Proteomes" id="UP000789901"/>
    </source>
</evidence>
<evidence type="ECO:0000313" key="1">
    <source>
        <dbReference type="EMBL" id="CAG8833341.1"/>
    </source>
</evidence>
<dbReference type="EMBL" id="CAJVQB010047151">
    <property type="protein sequence ID" value="CAG8833341.1"/>
    <property type="molecule type" value="Genomic_DNA"/>
</dbReference>
<gene>
    <name evidence="1" type="ORF">GMARGA_LOCUS31503</name>
</gene>
<accession>A0ABN7WIP1</accession>
<dbReference type="Proteomes" id="UP000789901">
    <property type="component" value="Unassembled WGS sequence"/>
</dbReference>
<name>A0ABN7WIP1_GIGMA</name>
<proteinExistence type="predicted"/>
<reference evidence="1 2" key="1">
    <citation type="submission" date="2021-06" db="EMBL/GenBank/DDBJ databases">
        <authorList>
            <person name="Kallberg Y."/>
            <person name="Tangrot J."/>
            <person name="Rosling A."/>
        </authorList>
    </citation>
    <scope>NUCLEOTIDE SEQUENCE [LARGE SCALE GENOMIC DNA]</scope>
    <source>
        <strain evidence="1 2">120-4 pot B 10/14</strain>
    </source>
</reference>
<feature type="non-terminal residue" evidence="1">
    <location>
        <position position="103"/>
    </location>
</feature>
<sequence length="103" mass="11835">SEINLKDFEITSLETKINKLKAKLEQIVQKALLKYTNTTQLLHEIKLEPNKSKIKDDIKLLIDYTNQRLKEKLDSISTLSIVMLGVSNALVNDQYIILPILKL</sequence>